<dbReference type="SUPFAM" id="SSF54909">
    <property type="entry name" value="Dimeric alpha+beta barrel"/>
    <property type="match status" value="1"/>
</dbReference>
<dbReference type="Gene3D" id="3.30.70.1060">
    <property type="entry name" value="Dimeric alpha+beta barrel"/>
    <property type="match status" value="1"/>
</dbReference>
<evidence type="ECO:0000256" key="1">
    <source>
        <dbReference type="ARBA" id="ARBA00007689"/>
    </source>
</evidence>
<protein>
    <recommendedName>
        <fullName evidence="2">YCII-related domain-containing protein</fullName>
    </recommendedName>
</protein>
<dbReference type="Pfam" id="PF03795">
    <property type="entry name" value="YCII"/>
    <property type="match status" value="1"/>
</dbReference>
<comment type="similarity">
    <text evidence="1">Belongs to the YciI family.</text>
</comment>
<dbReference type="InterPro" id="IPR011008">
    <property type="entry name" value="Dimeric_a/b-barrel"/>
</dbReference>
<comment type="caution">
    <text evidence="3">The sequence shown here is derived from an EMBL/GenBank/DDBJ whole genome shotgun (WGS) entry which is preliminary data.</text>
</comment>
<dbReference type="PANTHER" id="PTHR37828">
    <property type="entry name" value="GSR2449 PROTEIN"/>
    <property type="match status" value="1"/>
</dbReference>
<reference evidence="3" key="1">
    <citation type="submission" date="2020-02" db="EMBL/GenBank/DDBJ databases">
        <authorList>
            <person name="Shen X.-R."/>
            <person name="Zhang Y.-X."/>
        </authorList>
    </citation>
    <scope>NUCLEOTIDE SEQUENCE</scope>
    <source>
        <strain evidence="3">SYP-B3998</strain>
    </source>
</reference>
<sequence>MKYFAVFLQMKDEELSKQYRPEHLVYLEKLRNEGKIYANGRFVDGWGGLVIYKAETLEEAKILAEEDPIVKVGARHCQIHEWELVIA</sequence>
<proteinExistence type="inferred from homology"/>
<dbReference type="EMBL" id="JAAIKC010000008">
    <property type="protein sequence ID" value="NEW08128.1"/>
    <property type="molecule type" value="Genomic_DNA"/>
</dbReference>
<dbReference type="RefSeq" id="WP_163950401.1">
    <property type="nucleotide sequence ID" value="NZ_JAAIKC010000008.1"/>
</dbReference>
<feature type="domain" description="YCII-related" evidence="2">
    <location>
        <begin position="5"/>
        <end position="82"/>
    </location>
</feature>
<name>A0A6G4A1F8_9BACL</name>
<evidence type="ECO:0000259" key="2">
    <source>
        <dbReference type="Pfam" id="PF03795"/>
    </source>
</evidence>
<organism evidence="3">
    <name type="scientific">Paenibacillus sp. SYP-B3998</name>
    <dbReference type="NCBI Taxonomy" id="2678564"/>
    <lineage>
        <taxon>Bacteria</taxon>
        <taxon>Bacillati</taxon>
        <taxon>Bacillota</taxon>
        <taxon>Bacilli</taxon>
        <taxon>Bacillales</taxon>
        <taxon>Paenibacillaceae</taxon>
        <taxon>Paenibacillus</taxon>
    </lineage>
</organism>
<evidence type="ECO:0000313" key="3">
    <source>
        <dbReference type="EMBL" id="NEW08128.1"/>
    </source>
</evidence>
<dbReference type="InterPro" id="IPR005545">
    <property type="entry name" value="YCII"/>
</dbReference>
<dbReference type="PANTHER" id="PTHR37828:SF1">
    <property type="entry name" value="YCII-RELATED DOMAIN-CONTAINING PROTEIN"/>
    <property type="match status" value="1"/>
</dbReference>
<accession>A0A6G4A1F8</accession>
<gene>
    <name evidence="3" type="ORF">GK047_19190</name>
</gene>
<dbReference type="AlphaFoldDB" id="A0A6G4A1F8"/>